<dbReference type="Proteomes" id="UP000199701">
    <property type="component" value="Unassembled WGS sequence"/>
</dbReference>
<gene>
    <name evidence="1" type="ORF">SAMN05421659_11467</name>
</gene>
<proteinExistence type="predicted"/>
<dbReference type="EMBL" id="FOJI01000014">
    <property type="protein sequence ID" value="SEW38948.1"/>
    <property type="molecule type" value="Genomic_DNA"/>
</dbReference>
<dbReference type="STRING" id="99656.SAMN05421659_11467"/>
<sequence length="92" mass="10687">MAFYSFIINKNLNLPLYKTIVKSRVMKTEFPSQLVLPFHDYNVHLFYVECKSNKELISSLPELISSFILEHTSDICVYPYSDVYSTTAVNNI</sequence>
<accession>A0A1I0RDS5</accession>
<evidence type="ECO:0000313" key="2">
    <source>
        <dbReference type="Proteomes" id="UP000199701"/>
    </source>
</evidence>
<keyword evidence="2" id="KW-1185">Reference proteome</keyword>
<evidence type="ECO:0000313" key="1">
    <source>
        <dbReference type="EMBL" id="SEW38948.1"/>
    </source>
</evidence>
<name>A0A1I0RDS5_9FIRM</name>
<dbReference type="RefSeq" id="WP_092455934.1">
    <property type="nucleotide sequence ID" value="NZ_FOJI01000014.1"/>
</dbReference>
<reference evidence="1 2" key="1">
    <citation type="submission" date="2016-10" db="EMBL/GenBank/DDBJ databases">
        <authorList>
            <person name="de Groot N.N."/>
        </authorList>
    </citation>
    <scope>NUCLEOTIDE SEQUENCE [LARGE SCALE GENOMIC DNA]</scope>
    <source>
        <strain evidence="1 2">DSM 9179</strain>
    </source>
</reference>
<organism evidence="1 2">
    <name type="scientific">[Clostridium] fimetarium</name>
    <dbReference type="NCBI Taxonomy" id="99656"/>
    <lineage>
        <taxon>Bacteria</taxon>
        <taxon>Bacillati</taxon>
        <taxon>Bacillota</taxon>
        <taxon>Clostridia</taxon>
        <taxon>Lachnospirales</taxon>
        <taxon>Lachnospiraceae</taxon>
    </lineage>
</organism>
<protein>
    <submittedName>
        <fullName evidence="1">Uncharacterized protein</fullName>
    </submittedName>
</protein>
<dbReference type="AlphaFoldDB" id="A0A1I0RDS5"/>